<dbReference type="InterPro" id="IPR050344">
    <property type="entry name" value="Peptidase_M1_aminopeptidases"/>
</dbReference>
<evidence type="ECO:0000313" key="15">
    <source>
        <dbReference type="Proteomes" id="UP000628448"/>
    </source>
</evidence>
<keyword evidence="8" id="KW-0479">Metal-binding</keyword>
<sequence>MKKSSLVLALFTTYISSAQDIVVKTNKDVAWKKTYRAEAPKINDLVHTKLDVRFDFDKAWMYGKEWVTLKPHFYPTDSLALDAQGMTINEIAVVSGTKKTPLQYNYDQKTLKIKLDKTYKASEPYTIYIDYISKPNDLKTEGSAAITDAKGLYFINPKGDDKTKSTQIWTQGETESNSVWMPTIDKPNQKSTEEISMTVPAKYVTLSNGLLKAQKKNADGTRTDTWKMDLPHAPYLFFMGVGDFSVIKDTYKGKEVSYYVEKEYAPYAKKIFGNTPEMMKFFSQVLGVEFPWAKYAQIVGRDYVSGAMENTTATLHQESAYQNARQLLDGNIWEETIAHELFHQWFGDLVTAESWSNLTVNESFADFSETLWDEYKYGKDAGDEHNFDALVKYLQSANDDLSLVRFYYKDKEDMFDAVSYEKGGRVLNMLRNYVGDSAFFKSLHKYLTDNKFKTGEAQQLRLAFEAVTGQDLNWFWNQWYYSNGHPVLKIDYDYDEAAKTAKVIIQQMQKTDNVFRLPIAIDLYTGASKQRYKVWLNNKTDTFSFSYTTKPDLINVDADKILLCQKTDNKTADNYKAQITYAPLYLDRREALEYFAENKMPELSLGLKDKFAGLRSYTLDLLGQDSSILTNTALLSQIENMVQAETDNKTKAKALELLAITGNEKYKPLYTKYVNDSSYSVAGASLGGLYLLDQRAATDLAKTLAPGAKGKLDEAIGAIIMQGGNETDYEFIVARIKNQPLSENKITSALVFCGYLAKLSDTQKIKSGINEVIAVMKEVPETYRTYTDPAFKQTLQKLANAKGGEIKTYIETVLK</sequence>
<evidence type="ECO:0000256" key="6">
    <source>
        <dbReference type="ARBA" id="ARBA00022438"/>
    </source>
</evidence>
<comment type="similarity">
    <text evidence="3">Belongs to the peptidase M1 family.</text>
</comment>
<dbReference type="Pfam" id="PF01433">
    <property type="entry name" value="Peptidase_M1"/>
    <property type="match status" value="1"/>
</dbReference>
<organism evidence="14 15">
    <name type="scientific">Panacibacter microcysteis</name>
    <dbReference type="NCBI Taxonomy" id="2793269"/>
    <lineage>
        <taxon>Bacteria</taxon>
        <taxon>Pseudomonadati</taxon>
        <taxon>Bacteroidota</taxon>
        <taxon>Chitinophagia</taxon>
        <taxon>Chitinophagales</taxon>
        <taxon>Chitinophagaceae</taxon>
        <taxon>Panacibacter</taxon>
    </lineage>
</organism>
<dbReference type="InterPro" id="IPR045357">
    <property type="entry name" value="Aminopeptidase_N-like_N"/>
</dbReference>
<dbReference type="Gene3D" id="2.60.40.1730">
    <property type="entry name" value="tricorn interacting facor f3 domain"/>
    <property type="match status" value="1"/>
</dbReference>
<dbReference type="InterPro" id="IPR027268">
    <property type="entry name" value="Peptidase_M4/M1_CTD_sf"/>
</dbReference>
<dbReference type="PANTHER" id="PTHR11533">
    <property type="entry name" value="PROTEASE M1 ZINC METALLOPROTEASE"/>
    <property type="match status" value="1"/>
</dbReference>
<dbReference type="PRINTS" id="PR00756">
    <property type="entry name" value="ALADIPTASE"/>
</dbReference>
<dbReference type="GO" id="GO:0070006">
    <property type="term" value="F:metalloaminopeptidase activity"/>
    <property type="evidence" value="ECO:0007669"/>
    <property type="project" value="TreeGrafter"/>
</dbReference>
<dbReference type="RefSeq" id="WP_196989053.1">
    <property type="nucleotide sequence ID" value="NZ_JADWYR010000001.1"/>
</dbReference>
<reference evidence="14" key="1">
    <citation type="submission" date="2020-11" db="EMBL/GenBank/DDBJ databases">
        <title>Bacterial whole genome sequence for Panacibacter sp. DH6.</title>
        <authorList>
            <person name="Le V."/>
            <person name="Ko S."/>
            <person name="Ahn C.-Y."/>
            <person name="Oh H.-M."/>
        </authorList>
    </citation>
    <scope>NUCLEOTIDE SEQUENCE</scope>
    <source>
        <strain evidence="14">DH6</strain>
    </source>
</reference>
<evidence type="ECO:0000256" key="2">
    <source>
        <dbReference type="ARBA" id="ARBA00001947"/>
    </source>
</evidence>
<dbReference type="GO" id="GO:0042277">
    <property type="term" value="F:peptide binding"/>
    <property type="evidence" value="ECO:0007669"/>
    <property type="project" value="TreeGrafter"/>
</dbReference>
<protein>
    <recommendedName>
        <fullName evidence="5">Aminopeptidase N</fullName>
        <ecNumber evidence="4">3.4.11.2</ecNumber>
    </recommendedName>
</protein>
<dbReference type="GO" id="GO:0043171">
    <property type="term" value="P:peptide catabolic process"/>
    <property type="evidence" value="ECO:0007669"/>
    <property type="project" value="TreeGrafter"/>
</dbReference>
<comment type="cofactor">
    <cofactor evidence="2">
        <name>Zn(2+)</name>
        <dbReference type="ChEBI" id="CHEBI:29105"/>
    </cofactor>
</comment>
<evidence type="ECO:0000259" key="13">
    <source>
        <dbReference type="Pfam" id="PF17900"/>
    </source>
</evidence>
<dbReference type="GO" id="GO:0008270">
    <property type="term" value="F:zinc ion binding"/>
    <property type="evidence" value="ECO:0007669"/>
    <property type="project" value="InterPro"/>
</dbReference>
<proteinExistence type="inferred from homology"/>
<keyword evidence="7" id="KW-0645">Protease</keyword>
<keyword evidence="11" id="KW-0482">Metalloprotease</keyword>
<keyword evidence="15" id="KW-1185">Reference proteome</keyword>
<keyword evidence="6" id="KW-0031">Aminopeptidase</keyword>
<dbReference type="Proteomes" id="UP000628448">
    <property type="component" value="Unassembled WGS sequence"/>
</dbReference>
<evidence type="ECO:0000256" key="3">
    <source>
        <dbReference type="ARBA" id="ARBA00010136"/>
    </source>
</evidence>
<dbReference type="GO" id="GO:0005615">
    <property type="term" value="C:extracellular space"/>
    <property type="evidence" value="ECO:0007669"/>
    <property type="project" value="TreeGrafter"/>
</dbReference>
<dbReference type="PANTHER" id="PTHR11533:SF174">
    <property type="entry name" value="PUROMYCIN-SENSITIVE AMINOPEPTIDASE-RELATED"/>
    <property type="match status" value="1"/>
</dbReference>
<dbReference type="GO" id="GO:0016285">
    <property type="term" value="F:alanyl aminopeptidase activity"/>
    <property type="evidence" value="ECO:0007669"/>
    <property type="project" value="UniProtKB-EC"/>
</dbReference>
<evidence type="ECO:0000256" key="4">
    <source>
        <dbReference type="ARBA" id="ARBA00012564"/>
    </source>
</evidence>
<dbReference type="EMBL" id="JADWYR010000001">
    <property type="protein sequence ID" value="MBG9374972.1"/>
    <property type="molecule type" value="Genomic_DNA"/>
</dbReference>
<comment type="catalytic activity">
    <reaction evidence="1">
        <text>Release of an N-terminal amino acid, Xaa-|-Yaa- from a peptide, amide or arylamide. Xaa is preferably Ala, but may be most amino acids including Pro (slow action). When a terminal hydrophobic residue is followed by a prolyl residue, the two may be released as an intact Xaa-Pro dipeptide.</text>
        <dbReference type="EC" id="3.4.11.2"/>
    </reaction>
</comment>
<feature type="domain" description="Aminopeptidase N-like N-terminal" evidence="13">
    <location>
        <begin position="47"/>
        <end position="236"/>
    </location>
</feature>
<dbReference type="Gene3D" id="1.10.390.10">
    <property type="entry name" value="Neutral Protease Domain 2"/>
    <property type="match status" value="1"/>
</dbReference>
<evidence type="ECO:0000256" key="10">
    <source>
        <dbReference type="ARBA" id="ARBA00022833"/>
    </source>
</evidence>
<name>A0A931E2K5_9BACT</name>
<gene>
    <name evidence="14" type="ORF">I5907_01945</name>
</gene>
<evidence type="ECO:0000256" key="9">
    <source>
        <dbReference type="ARBA" id="ARBA00022801"/>
    </source>
</evidence>
<dbReference type="InterPro" id="IPR001930">
    <property type="entry name" value="Peptidase_M1"/>
</dbReference>
<dbReference type="Gene3D" id="3.30.2010.30">
    <property type="match status" value="1"/>
</dbReference>
<dbReference type="Pfam" id="PF17900">
    <property type="entry name" value="Peptidase_M1_N"/>
    <property type="match status" value="1"/>
</dbReference>
<feature type="domain" description="Peptidase M1 membrane alanine aminopeptidase" evidence="12">
    <location>
        <begin position="274"/>
        <end position="479"/>
    </location>
</feature>
<evidence type="ECO:0000259" key="12">
    <source>
        <dbReference type="Pfam" id="PF01433"/>
    </source>
</evidence>
<dbReference type="SUPFAM" id="SSF63737">
    <property type="entry name" value="Leukotriene A4 hydrolase N-terminal domain"/>
    <property type="match status" value="1"/>
</dbReference>
<evidence type="ECO:0000256" key="1">
    <source>
        <dbReference type="ARBA" id="ARBA00000098"/>
    </source>
</evidence>
<dbReference type="GO" id="GO:0016020">
    <property type="term" value="C:membrane"/>
    <property type="evidence" value="ECO:0007669"/>
    <property type="project" value="TreeGrafter"/>
</dbReference>
<accession>A0A931E2K5</accession>
<dbReference type="GO" id="GO:0006508">
    <property type="term" value="P:proteolysis"/>
    <property type="evidence" value="ECO:0007669"/>
    <property type="project" value="UniProtKB-KW"/>
</dbReference>
<dbReference type="CDD" id="cd09603">
    <property type="entry name" value="M1_APN_like"/>
    <property type="match status" value="1"/>
</dbReference>
<evidence type="ECO:0000256" key="11">
    <source>
        <dbReference type="ARBA" id="ARBA00023049"/>
    </source>
</evidence>
<dbReference type="AlphaFoldDB" id="A0A931E2K5"/>
<evidence type="ECO:0000256" key="5">
    <source>
        <dbReference type="ARBA" id="ARBA00015611"/>
    </source>
</evidence>
<keyword evidence="9" id="KW-0378">Hydrolase</keyword>
<dbReference type="SUPFAM" id="SSF55486">
    <property type="entry name" value="Metalloproteases ('zincins'), catalytic domain"/>
    <property type="match status" value="1"/>
</dbReference>
<dbReference type="InterPro" id="IPR042097">
    <property type="entry name" value="Aminopeptidase_N-like_N_sf"/>
</dbReference>
<evidence type="ECO:0000313" key="14">
    <source>
        <dbReference type="EMBL" id="MBG9374972.1"/>
    </source>
</evidence>
<dbReference type="InterPro" id="IPR014782">
    <property type="entry name" value="Peptidase_M1_dom"/>
</dbReference>
<dbReference type="GO" id="GO:0005737">
    <property type="term" value="C:cytoplasm"/>
    <property type="evidence" value="ECO:0007669"/>
    <property type="project" value="TreeGrafter"/>
</dbReference>
<evidence type="ECO:0000256" key="8">
    <source>
        <dbReference type="ARBA" id="ARBA00022723"/>
    </source>
</evidence>
<keyword evidence="10" id="KW-0862">Zinc</keyword>
<evidence type="ECO:0000256" key="7">
    <source>
        <dbReference type="ARBA" id="ARBA00022670"/>
    </source>
</evidence>
<comment type="caution">
    <text evidence="14">The sequence shown here is derived from an EMBL/GenBank/DDBJ whole genome shotgun (WGS) entry which is preliminary data.</text>
</comment>
<dbReference type="EC" id="3.4.11.2" evidence="4"/>